<comment type="caution">
    <text evidence="1">The sequence shown here is derived from an EMBL/GenBank/DDBJ whole genome shotgun (WGS) entry which is preliminary data.</text>
</comment>
<organism evidence="1 2">
    <name type="scientific">Rhizophagus irregularis (strain DAOM 181602 / DAOM 197198 / MUCL 43194)</name>
    <name type="common">Arbuscular mycorrhizal fungus</name>
    <name type="synonym">Glomus intraradices</name>
    <dbReference type="NCBI Taxonomy" id="747089"/>
    <lineage>
        <taxon>Eukaryota</taxon>
        <taxon>Fungi</taxon>
        <taxon>Fungi incertae sedis</taxon>
        <taxon>Mucoromycota</taxon>
        <taxon>Glomeromycotina</taxon>
        <taxon>Glomeromycetes</taxon>
        <taxon>Glomerales</taxon>
        <taxon>Glomeraceae</taxon>
        <taxon>Rhizophagus</taxon>
    </lineage>
</organism>
<dbReference type="EMBL" id="AUPC02000211">
    <property type="protein sequence ID" value="POG65560.1"/>
    <property type="molecule type" value="Genomic_DNA"/>
</dbReference>
<sequence>MASQKNLNAELLLFEDSYERKGGERCGYQCYRAYSQDNFICDVCFHNNGFHERGSASAIPTYAIPTSTSTVSAPAAAQNSLLNQEQPTIICMLVEIRGEKNQLGNLWYKLFFCLILVVNYNHLQYDNIRQIYTKKMNDAGYIKDILFKESDEIVPKIEEVFPVLIGKQWTLRIHIFSISF</sequence>
<keyword evidence="2" id="KW-1185">Reference proteome</keyword>
<protein>
    <submittedName>
        <fullName evidence="1">Uncharacterized protein</fullName>
    </submittedName>
</protein>
<accession>A0A2P4PJL1</accession>
<dbReference type="Proteomes" id="UP000018888">
    <property type="component" value="Unassembled WGS sequence"/>
</dbReference>
<dbReference type="VEuPathDB" id="FungiDB:RhiirFUN_013580"/>
<name>A0A2P4PJL1_RHIID</name>
<dbReference type="VEuPathDB" id="FungiDB:RhiirFUN_013581"/>
<proteinExistence type="predicted"/>
<evidence type="ECO:0000313" key="1">
    <source>
        <dbReference type="EMBL" id="POG65560.1"/>
    </source>
</evidence>
<gene>
    <name evidence="1" type="ORF">GLOIN_2v1781617</name>
</gene>
<reference evidence="1 2" key="2">
    <citation type="journal article" date="2018" name="New Phytol.">
        <title>High intraspecific genome diversity in the model arbuscular mycorrhizal symbiont Rhizophagus irregularis.</title>
        <authorList>
            <person name="Chen E.C.H."/>
            <person name="Morin E."/>
            <person name="Beaudet D."/>
            <person name="Noel J."/>
            <person name="Yildirir G."/>
            <person name="Ndikumana S."/>
            <person name="Charron P."/>
            <person name="St-Onge C."/>
            <person name="Giorgi J."/>
            <person name="Kruger M."/>
            <person name="Marton T."/>
            <person name="Ropars J."/>
            <person name="Grigoriev I.V."/>
            <person name="Hainaut M."/>
            <person name="Henrissat B."/>
            <person name="Roux C."/>
            <person name="Martin F."/>
            <person name="Corradi N."/>
        </authorList>
    </citation>
    <scope>NUCLEOTIDE SEQUENCE [LARGE SCALE GENOMIC DNA]</scope>
    <source>
        <strain evidence="1 2">DAOM 197198</strain>
    </source>
</reference>
<dbReference type="AlphaFoldDB" id="A0A2P4PJL1"/>
<reference evidence="1 2" key="1">
    <citation type="journal article" date="2013" name="Proc. Natl. Acad. Sci. U.S.A.">
        <title>Genome of an arbuscular mycorrhizal fungus provides insight into the oldest plant symbiosis.</title>
        <authorList>
            <person name="Tisserant E."/>
            <person name="Malbreil M."/>
            <person name="Kuo A."/>
            <person name="Kohler A."/>
            <person name="Symeonidi A."/>
            <person name="Balestrini R."/>
            <person name="Charron P."/>
            <person name="Duensing N."/>
            <person name="Frei Dit Frey N."/>
            <person name="Gianinazzi-Pearson V."/>
            <person name="Gilbert L.B."/>
            <person name="Handa Y."/>
            <person name="Herr J.R."/>
            <person name="Hijri M."/>
            <person name="Koul R."/>
            <person name="Kawaguchi M."/>
            <person name="Krajinski F."/>
            <person name="Lammers P.J."/>
            <person name="Masclaux F.G."/>
            <person name="Murat C."/>
            <person name="Morin E."/>
            <person name="Ndikumana S."/>
            <person name="Pagni M."/>
            <person name="Petitpierre D."/>
            <person name="Requena N."/>
            <person name="Rosikiewicz P."/>
            <person name="Riley R."/>
            <person name="Saito K."/>
            <person name="San Clemente H."/>
            <person name="Shapiro H."/>
            <person name="van Tuinen D."/>
            <person name="Becard G."/>
            <person name="Bonfante P."/>
            <person name="Paszkowski U."/>
            <person name="Shachar-Hill Y.Y."/>
            <person name="Tuskan G.A."/>
            <person name="Young P.W."/>
            <person name="Sanders I.R."/>
            <person name="Henrissat B."/>
            <person name="Rensing S.A."/>
            <person name="Grigoriev I.V."/>
            <person name="Corradi N."/>
            <person name="Roux C."/>
            <person name="Martin F."/>
        </authorList>
    </citation>
    <scope>NUCLEOTIDE SEQUENCE [LARGE SCALE GENOMIC DNA]</scope>
    <source>
        <strain evidence="1 2">DAOM 197198</strain>
    </source>
</reference>
<evidence type="ECO:0000313" key="2">
    <source>
        <dbReference type="Proteomes" id="UP000018888"/>
    </source>
</evidence>